<evidence type="ECO:0000256" key="7">
    <source>
        <dbReference type="ARBA" id="ARBA00060772"/>
    </source>
</evidence>
<dbReference type="Gene3D" id="1.20.120.1080">
    <property type="match status" value="1"/>
</dbReference>
<dbReference type="CDD" id="cd00048">
    <property type="entry name" value="DSRM_SF"/>
    <property type="match status" value="1"/>
</dbReference>
<dbReference type="GO" id="GO:0003723">
    <property type="term" value="F:RNA binding"/>
    <property type="evidence" value="ECO:0007669"/>
    <property type="project" value="TreeGrafter"/>
</dbReference>
<dbReference type="Pfam" id="PF04408">
    <property type="entry name" value="WHD_HA2"/>
    <property type="match status" value="1"/>
</dbReference>
<feature type="transmembrane region" description="Helical" evidence="9">
    <location>
        <begin position="1153"/>
        <end position="1173"/>
    </location>
</feature>
<feature type="compositionally biased region" description="Basic residues" evidence="8">
    <location>
        <begin position="1"/>
        <end position="14"/>
    </location>
</feature>
<dbReference type="SUPFAM" id="SSF52540">
    <property type="entry name" value="P-loop containing nucleoside triphosphate hydrolases"/>
    <property type="match status" value="1"/>
</dbReference>
<feature type="compositionally biased region" description="Low complexity" evidence="8">
    <location>
        <begin position="15"/>
        <end position="25"/>
    </location>
</feature>
<dbReference type="Pfam" id="PF00271">
    <property type="entry name" value="Helicase_C"/>
    <property type="match status" value="1"/>
</dbReference>
<accession>A0AA87YZW6</accession>
<protein>
    <recommendedName>
        <fullName evidence="1">RNA helicase</fullName>
        <ecNumber evidence="1">3.6.4.13</ecNumber>
    </recommendedName>
</protein>
<evidence type="ECO:0000259" key="10">
    <source>
        <dbReference type="PROSITE" id="PS51192"/>
    </source>
</evidence>
<reference evidence="12" key="1">
    <citation type="submission" date="2023-07" db="EMBL/GenBank/DDBJ databases">
        <title>draft genome sequence of fig (Ficus carica).</title>
        <authorList>
            <person name="Takahashi T."/>
            <person name="Nishimura K."/>
        </authorList>
    </citation>
    <scope>NUCLEOTIDE SEQUENCE</scope>
</reference>
<dbReference type="FunFam" id="3.40.50.300:FF:000500">
    <property type="entry name" value="ATP-dependent RNA helicase DHX29"/>
    <property type="match status" value="1"/>
</dbReference>
<dbReference type="Proteomes" id="UP001187192">
    <property type="component" value="Unassembled WGS sequence"/>
</dbReference>
<feature type="region of interest" description="Disordered" evidence="8">
    <location>
        <begin position="1"/>
        <end position="35"/>
    </location>
</feature>
<evidence type="ECO:0000256" key="3">
    <source>
        <dbReference type="ARBA" id="ARBA00022801"/>
    </source>
</evidence>
<gene>
    <name evidence="12" type="ORF">TIFTF001_001416</name>
</gene>
<dbReference type="InterPro" id="IPR001650">
    <property type="entry name" value="Helicase_C-like"/>
</dbReference>
<feature type="domain" description="Helicase C-terminal" evidence="11">
    <location>
        <begin position="931"/>
        <end position="1095"/>
    </location>
</feature>
<evidence type="ECO:0000313" key="13">
    <source>
        <dbReference type="Proteomes" id="UP001187192"/>
    </source>
</evidence>
<comment type="catalytic activity">
    <reaction evidence="6">
        <text>ATP + H2O = ADP + phosphate + H(+)</text>
        <dbReference type="Rhea" id="RHEA:13065"/>
        <dbReference type="ChEBI" id="CHEBI:15377"/>
        <dbReference type="ChEBI" id="CHEBI:15378"/>
        <dbReference type="ChEBI" id="CHEBI:30616"/>
        <dbReference type="ChEBI" id="CHEBI:43474"/>
        <dbReference type="ChEBI" id="CHEBI:456216"/>
        <dbReference type="EC" id="3.6.4.13"/>
    </reaction>
</comment>
<comment type="similarity">
    <text evidence="7">Belongs to the DExH box helicase family.</text>
</comment>
<dbReference type="PROSITE" id="PS51194">
    <property type="entry name" value="HELICASE_CTER"/>
    <property type="match status" value="1"/>
</dbReference>
<keyword evidence="3" id="KW-0378">Hydrolase</keyword>
<dbReference type="PROSITE" id="PS51192">
    <property type="entry name" value="HELICASE_ATP_BIND_1"/>
    <property type="match status" value="1"/>
</dbReference>
<dbReference type="SMART" id="SM00847">
    <property type="entry name" value="HA2"/>
    <property type="match status" value="1"/>
</dbReference>
<dbReference type="InterPro" id="IPR056890">
    <property type="entry name" value="UBA_DHX29-like"/>
</dbReference>
<dbReference type="GO" id="GO:0003724">
    <property type="term" value="F:RNA helicase activity"/>
    <property type="evidence" value="ECO:0007669"/>
    <property type="project" value="UniProtKB-EC"/>
</dbReference>
<evidence type="ECO:0000313" key="12">
    <source>
        <dbReference type="EMBL" id="GMN26752.1"/>
    </source>
</evidence>
<evidence type="ECO:0000256" key="9">
    <source>
        <dbReference type="SAM" id="Phobius"/>
    </source>
</evidence>
<proteinExistence type="inferred from homology"/>
<dbReference type="GO" id="GO:0016787">
    <property type="term" value="F:hydrolase activity"/>
    <property type="evidence" value="ECO:0007669"/>
    <property type="project" value="UniProtKB-KW"/>
</dbReference>
<sequence>MAPKKKQQRQKQKSTAKTTSTSSSSGPRLQISAENESRLRKLLLNSGRTVQSAAAPVDESLSKAQKAKKLKILYEKLSCEGFTNPQIELALSALKEGATFEASLDWLCFNLPSNELPLKFSSGTSQQIDGALLFIATDDKLTHLWQQTSLVAKSGSVRVLLTSRDDWTPSVDPSPKISEDELGISIKSKGRGEDESLDLYQPSQADWIKRYVEEQEEDESKTWEDDFDEGLTKKISEPRNYDVIAKEYCTARLEAMKAKEKGDKKSQEQAGTTIRKLKQECSALGLSVGVLELEFENEQASYAASEAINASSMPNKLSEGETFGDVERDSTSVLHVVESTSDENRMEFGTSKDSPVTSTLKDVPVQETVVGVEGTGDVELGNFFSEDGPLDENLSSEVYKLQKKEKMREMSEKNLEKFSGIWKKGDPQKMPKAILHQLCQRSGWEAPNFNKVRGKGSNFSYTISVLRKASGRGKSRKAGGLITLQLPDEDETFESVEDAQNRVAAFALYRLFPDLPTHLTLTEPYASLVVQWKEGDSSINIEESEEDRRASFVDSLLNADGSASTVPTDVTDTISHENQESVIEENDNSAISGVNPVVERVHYHKEVESSNLRREQENKMNMQKYKDMLKTRAALPIAQLKGDILKLLKENNVLVVCGETGSGKTTQVPQFILDDMIELGYGGHCNIICTQPRRIAAISVAERVSDERCEPSPGSNGSLVGYQVRLDSARHSFEENCGEPFFDFVLLLCPVTYILHMLMGDKNLTGITHVIVDEVHERSLLGDFLLIVLKNLIEKQSAHNSPKLKVILMSATVDSNLFSRYFGDCPVITAQGRTHPVTNYFLEDIYESINYRLASDSLASIRYETFTKEKGGHVNNRRGKKNLVLSAWGDDSLLSEEYVNPNYVPENYQSYSEQTQQNLKRLNEDVIDYDLLEDLVCHIDETCSEGAILVFLPGVAEIHMLVDKLAASYRFGGPSSDWILPLHSSIASIDQKKVIVATNIAETSLTIDDVVYVIDCGKHKENRYNPQKKLSSMVEDWISQANARQRRGRAGRVKPGICFCLYTRHRFEKLMRRFQVPEMLRTPLVELCLQIKLLSLGQIKPFLSKALEPPRDEAMTSAISVLYEVGALEGDEFLTPLGHHLAKLPVDVLIGKMMIYGGIFGCLSPILSISAFLSYKSPFIYPKDEKQNVERAKLALLTDKLDGPSDSYDVDRQSDHLLMMIAYMKWEKILREDNMLGNACSV</sequence>
<dbReference type="EMBL" id="BTGU01000001">
    <property type="protein sequence ID" value="GMN26752.1"/>
    <property type="molecule type" value="Genomic_DNA"/>
</dbReference>
<dbReference type="GO" id="GO:0005524">
    <property type="term" value="F:ATP binding"/>
    <property type="evidence" value="ECO:0007669"/>
    <property type="project" value="UniProtKB-KW"/>
</dbReference>
<organism evidence="12 13">
    <name type="scientific">Ficus carica</name>
    <name type="common">Common fig</name>
    <dbReference type="NCBI Taxonomy" id="3494"/>
    <lineage>
        <taxon>Eukaryota</taxon>
        <taxon>Viridiplantae</taxon>
        <taxon>Streptophyta</taxon>
        <taxon>Embryophyta</taxon>
        <taxon>Tracheophyta</taxon>
        <taxon>Spermatophyta</taxon>
        <taxon>Magnoliopsida</taxon>
        <taxon>eudicotyledons</taxon>
        <taxon>Gunneridae</taxon>
        <taxon>Pentapetalae</taxon>
        <taxon>rosids</taxon>
        <taxon>fabids</taxon>
        <taxon>Rosales</taxon>
        <taxon>Moraceae</taxon>
        <taxon>Ficeae</taxon>
        <taxon>Ficus</taxon>
    </lineage>
</organism>
<dbReference type="PANTHER" id="PTHR18934">
    <property type="entry name" value="ATP-DEPENDENT RNA HELICASE"/>
    <property type="match status" value="1"/>
</dbReference>
<dbReference type="InterPro" id="IPR048333">
    <property type="entry name" value="HA2_WH"/>
</dbReference>
<dbReference type="EC" id="3.6.4.13" evidence="1"/>
<dbReference type="Pfam" id="PF00270">
    <property type="entry name" value="DEAD"/>
    <property type="match status" value="1"/>
</dbReference>
<keyword evidence="2" id="KW-0547">Nucleotide-binding</keyword>
<dbReference type="Gene3D" id="3.40.50.300">
    <property type="entry name" value="P-loop containing nucleotide triphosphate hydrolases"/>
    <property type="match status" value="2"/>
</dbReference>
<feature type="domain" description="Helicase ATP-binding" evidence="10">
    <location>
        <begin position="645"/>
        <end position="831"/>
    </location>
</feature>
<keyword evidence="9" id="KW-1133">Transmembrane helix</keyword>
<name>A0AA87YZW6_FICCA</name>
<dbReference type="FunFam" id="1.20.120.1080:FF:000002">
    <property type="entry name" value="Putative ATP-dependent RNA helicase DHX36"/>
    <property type="match status" value="1"/>
</dbReference>
<comment type="caution">
    <text evidence="12">The sequence shown here is derived from an EMBL/GenBank/DDBJ whole genome shotgun (WGS) entry which is preliminary data.</text>
</comment>
<dbReference type="CDD" id="cd17917">
    <property type="entry name" value="DEXHc_RHA-like"/>
    <property type="match status" value="1"/>
</dbReference>
<evidence type="ECO:0000256" key="6">
    <source>
        <dbReference type="ARBA" id="ARBA00047984"/>
    </source>
</evidence>
<keyword evidence="5" id="KW-0067">ATP-binding</keyword>
<dbReference type="InterPro" id="IPR007502">
    <property type="entry name" value="Helicase-assoc_dom"/>
</dbReference>
<keyword evidence="9" id="KW-0812">Transmembrane</keyword>
<evidence type="ECO:0000256" key="5">
    <source>
        <dbReference type="ARBA" id="ARBA00022840"/>
    </source>
</evidence>
<keyword evidence="9" id="KW-0472">Membrane</keyword>
<dbReference type="CDD" id="cd18791">
    <property type="entry name" value="SF2_C_RHA"/>
    <property type="match status" value="1"/>
</dbReference>
<dbReference type="Pfam" id="PF21010">
    <property type="entry name" value="HA2_C"/>
    <property type="match status" value="1"/>
</dbReference>
<evidence type="ECO:0000259" key="11">
    <source>
        <dbReference type="PROSITE" id="PS51194"/>
    </source>
</evidence>
<evidence type="ECO:0000256" key="2">
    <source>
        <dbReference type="ARBA" id="ARBA00022741"/>
    </source>
</evidence>
<evidence type="ECO:0000256" key="8">
    <source>
        <dbReference type="SAM" id="MobiDB-lite"/>
    </source>
</evidence>
<dbReference type="Pfam" id="PF24899">
    <property type="entry name" value="UBA_DHX29"/>
    <property type="match status" value="1"/>
</dbReference>
<dbReference type="InterPro" id="IPR014001">
    <property type="entry name" value="Helicase_ATP-bd"/>
</dbReference>
<dbReference type="AlphaFoldDB" id="A0AA87YZW6"/>
<dbReference type="SMART" id="SM00490">
    <property type="entry name" value="HELICc"/>
    <property type="match status" value="1"/>
</dbReference>
<dbReference type="PANTHER" id="PTHR18934:SF246">
    <property type="entry name" value="DEXH-BOX ATP-DEPENDENT RNA HELICASE DEXH4, CHLOROPLASTIC-RELATED"/>
    <property type="match status" value="1"/>
</dbReference>
<evidence type="ECO:0000256" key="1">
    <source>
        <dbReference type="ARBA" id="ARBA00012552"/>
    </source>
</evidence>
<dbReference type="InterPro" id="IPR011545">
    <property type="entry name" value="DEAD/DEAH_box_helicase_dom"/>
</dbReference>
<dbReference type="SMART" id="SM00487">
    <property type="entry name" value="DEXDc"/>
    <property type="match status" value="1"/>
</dbReference>
<evidence type="ECO:0000256" key="4">
    <source>
        <dbReference type="ARBA" id="ARBA00022806"/>
    </source>
</evidence>
<dbReference type="InterPro" id="IPR027417">
    <property type="entry name" value="P-loop_NTPase"/>
</dbReference>
<keyword evidence="4" id="KW-0347">Helicase</keyword>
<keyword evidence="13" id="KW-1185">Reference proteome</keyword>